<keyword evidence="6 8" id="KW-0472">Membrane</keyword>
<dbReference type="Proteomes" id="UP000308697">
    <property type="component" value="Unassembled WGS sequence"/>
</dbReference>
<feature type="compositionally biased region" description="Low complexity" evidence="7">
    <location>
        <begin position="460"/>
        <end position="476"/>
    </location>
</feature>
<feature type="transmembrane region" description="Helical" evidence="8">
    <location>
        <begin position="373"/>
        <end position="391"/>
    </location>
</feature>
<feature type="region of interest" description="Disordered" evidence="7">
    <location>
        <begin position="455"/>
        <end position="483"/>
    </location>
</feature>
<dbReference type="PANTHER" id="PTHR33406">
    <property type="entry name" value="MEMBRANE PROTEIN MJ1562-RELATED"/>
    <property type="match status" value="1"/>
</dbReference>
<keyword evidence="5 8" id="KW-1133">Transmembrane helix</keyword>
<evidence type="ECO:0000313" key="11">
    <source>
        <dbReference type="Proteomes" id="UP000308697"/>
    </source>
</evidence>
<protein>
    <submittedName>
        <fullName evidence="10">MMPL family transporter</fullName>
    </submittedName>
</protein>
<reference evidence="10 11" key="1">
    <citation type="submission" date="2019-04" db="EMBL/GenBank/DDBJ databases">
        <title>Streptomyces piniterrae sp. nov., a heliquinomycin-producing actinomycete isolated from rhizosphere soil of Pinus yunnanensis.</title>
        <authorList>
            <person name="Zhuang X."/>
            <person name="Zhao J."/>
        </authorList>
    </citation>
    <scope>NUCLEOTIDE SEQUENCE [LARGE SCALE GENOMIC DNA]</scope>
    <source>
        <strain evidence="11">jys28</strain>
    </source>
</reference>
<organism evidence="10 11">
    <name type="scientific">Streptomyces piniterrae</name>
    <dbReference type="NCBI Taxonomy" id="2571125"/>
    <lineage>
        <taxon>Bacteria</taxon>
        <taxon>Bacillati</taxon>
        <taxon>Actinomycetota</taxon>
        <taxon>Actinomycetes</taxon>
        <taxon>Kitasatosporales</taxon>
        <taxon>Streptomycetaceae</taxon>
        <taxon>Streptomyces</taxon>
    </lineage>
</organism>
<keyword evidence="3" id="KW-1003">Cell membrane</keyword>
<comment type="caution">
    <text evidence="10">The sequence shown here is derived from an EMBL/GenBank/DDBJ whole genome shotgun (WGS) entry which is preliminary data.</text>
</comment>
<feature type="transmembrane region" description="Helical" evidence="8">
    <location>
        <begin position="566"/>
        <end position="584"/>
    </location>
</feature>
<evidence type="ECO:0000256" key="6">
    <source>
        <dbReference type="ARBA" id="ARBA00023136"/>
    </source>
</evidence>
<evidence type="ECO:0000256" key="4">
    <source>
        <dbReference type="ARBA" id="ARBA00022692"/>
    </source>
</evidence>
<feature type="transmembrane region" description="Helical" evidence="8">
    <location>
        <begin position="282"/>
        <end position="303"/>
    </location>
</feature>
<feature type="transmembrane region" description="Helical" evidence="8">
    <location>
        <begin position="309"/>
        <end position="333"/>
    </location>
</feature>
<dbReference type="AlphaFoldDB" id="A0A4U0NWP2"/>
<dbReference type="RefSeq" id="WP_136738178.1">
    <property type="nucleotide sequence ID" value="NZ_SUMB01000001.1"/>
</dbReference>
<dbReference type="Gene3D" id="1.20.1640.10">
    <property type="entry name" value="Multidrug efflux transporter AcrB transmembrane domain"/>
    <property type="match status" value="2"/>
</dbReference>
<comment type="similarity">
    <text evidence="2">Belongs to the resistance-nodulation-cell division (RND) (TC 2.A.6) family. MmpL subfamily.</text>
</comment>
<evidence type="ECO:0000256" key="5">
    <source>
        <dbReference type="ARBA" id="ARBA00022989"/>
    </source>
</evidence>
<accession>A0A4U0NWP2</accession>
<keyword evidence="4 8" id="KW-0812">Transmembrane</keyword>
<evidence type="ECO:0000259" key="9">
    <source>
        <dbReference type="Pfam" id="PF03176"/>
    </source>
</evidence>
<keyword evidence="11" id="KW-1185">Reference proteome</keyword>
<evidence type="ECO:0000256" key="7">
    <source>
        <dbReference type="SAM" id="MobiDB-lite"/>
    </source>
</evidence>
<dbReference type="EMBL" id="SUMB01000001">
    <property type="protein sequence ID" value="TJZ59226.1"/>
    <property type="molecule type" value="Genomic_DNA"/>
</dbReference>
<feature type="transmembrane region" description="Helical" evidence="8">
    <location>
        <begin position="230"/>
        <end position="252"/>
    </location>
</feature>
<feature type="transmembrane region" description="Helical" evidence="8">
    <location>
        <begin position="645"/>
        <end position="667"/>
    </location>
</feature>
<dbReference type="InterPro" id="IPR050545">
    <property type="entry name" value="Mycobact_MmpL"/>
</dbReference>
<dbReference type="PANTHER" id="PTHR33406:SF11">
    <property type="entry name" value="MEMBRANE PROTEIN SCO6666-RELATED"/>
    <property type="match status" value="1"/>
</dbReference>
<dbReference type="GO" id="GO:0005886">
    <property type="term" value="C:plasma membrane"/>
    <property type="evidence" value="ECO:0007669"/>
    <property type="project" value="UniProtKB-SubCell"/>
</dbReference>
<evidence type="ECO:0000256" key="1">
    <source>
        <dbReference type="ARBA" id="ARBA00004651"/>
    </source>
</evidence>
<feature type="transmembrane region" description="Helical" evidence="8">
    <location>
        <begin position="178"/>
        <end position="197"/>
    </location>
</feature>
<feature type="domain" description="Membrane transport protein MMPL" evidence="9">
    <location>
        <begin position="403"/>
        <end position="714"/>
    </location>
</feature>
<feature type="transmembrane region" description="Helical" evidence="8">
    <location>
        <begin position="679"/>
        <end position="704"/>
    </location>
</feature>
<feature type="transmembrane region" description="Helical" evidence="8">
    <location>
        <begin position="537"/>
        <end position="554"/>
    </location>
</feature>
<evidence type="ECO:0000313" key="10">
    <source>
        <dbReference type="EMBL" id="TJZ59226.1"/>
    </source>
</evidence>
<dbReference type="OrthoDB" id="7051771at2"/>
<dbReference type="Pfam" id="PF03176">
    <property type="entry name" value="MMPL"/>
    <property type="match status" value="2"/>
</dbReference>
<proteinExistence type="inferred from homology"/>
<feature type="domain" description="Membrane transport protein MMPL" evidence="9">
    <location>
        <begin position="44"/>
        <end position="373"/>
    </location>
</feature>
<evidence type="ECO:0000256" key="2">
    <source>
        <dbReference type="ARBA" id="ARBA00010157"/>
    </source>
</evidence>
<comment type="subcellular location">
    <subcellularLocation>
        <location evidence="1">Cell membrane</location>
        <topology evidence="1">Multi-pass membrane protein</topology>
    </subcellularLocation>
</comment>
<feature type="transmembrane region" description="Helical" evidence="8">
    <location>
        <begin position="204"/>
        <end position="224"/>
    </location>
</feature>
<evidence type="ECO:0000256" key="3">
    <source>
        <dbReference type="ARBA" id="ARBA00022475"/>
    </source>
</evidence>
<name>A0A4U0NWP2_9ACTN</name>
<dbReference type="InterPro" id="IPR004869">
    <property type="entry name" value="MMPL_dom"/>
</dbReference>
<gene>
    <name evidence="10" type="ORF">FCH28_03805</name>
</gene>
<feature type="transmembrane region" description="Helical" evidence="8">
    <location>
        <begin position="604"/>
        <end position="624"/>
    </location>
</feature>
<evidence type="ECO:0000256" key="8">
    <source>
        <dbReference type="SAM" id="Phobius"/>
    </source>
</evidence>
<sequence>MLRRLGTLIARRARTVLVVAGLITLVAGGVGASVFGHLKAGGFQDPAAPSSKAAKLLDTEFGGTTGLVFLVHPRHGGVDSPAARAAGRNLTDRITHHPGVEDVVSYWRTPDDRLKAHDGRSALVLVRFAEDQEQAARRAAELLSEDVAGKAAGPEVKVLAGGPRGIDHDVTTQVAKDLGLAEGIAVPITLVLLIVVFRGLVPALIPLAIGGAAILGTFAELRVLAAVTDVSVFALNLTTALGLGLAIDYGLLMISRFRERMATTQDIAEAVAHTVATAGRTILFSAATVIAALSTLLLFPLYFLRSFAYAGLGVVATAALAALFVTPALLTVCGHRVASAKARGRRGARVAGRHSATGGAWHTIARTVFRRPFLSAVPAAVLLALAAAPLLDARFGLPDERVLPTTSPSRAAATALHKDFPHFSGAGTLDIVLTGSASPRSVAGYARTLSKLPGVTSVDPGTAPSRAGSPAASPTTRKPAGDLRRLTVRTGHSSASAAAQRLVGRIRAVEAPGHSTALVGGAAAQAVDTKQAIRQRLPLVIAMIAVSTFLLLFLFTGSVIQPLRALALNTLGLGAILGTLVWIFQEGHFSSLLGFTPMPMDTAMTLLMCCLVFGLSTDYEVFVLGRIKELHDQGLPAAEAVPRGLAHTGALVSAAAALLAVSLLAFTTSSVSFMQMFGLGSGLAILVDATVIRGVLLPAFLRLLGERAWYCPRWLRRLHTRFGLTD</sequence>
<dbReference type="SUPFAM" id="SSF82866">
    <property type="entry name" value="Multidrug efflux transporter AcrB transmembrane domain"/>
    <property type="match status" value="2"/>
</dbReference>